<comment type="caution">
    <text evidence="9">The sequence shown here is derived from an EMBL/GenBank/DDBJ whole genome shotgun (WGS) entry which is preliminary data.</text>
</comment>
<gene>
    <name evidence="9" type="ORF">GKO32_01395</name>
</gene>
<feature type="domain" description="Major facilitator superfamily (MFS) profile" evidence="8">
    <location>
        <begin position="27"/>
        <end position="437"/>
    </location>
</feature>
<keyword evidence="6 7" id="KW-0472">Membrane</keyword>
<keyword evidence="3" id="KW-1003">Cell membrane</keyword>
<evidence type="ECO:0000256" key="6">
    <source>
        <dbReference type="ARBA" id="ARBA00023136"/>
    </source>
</evidence>
<dbReference type="InterPro" id="IPR011701">
    <property type="entry name" value="MFS"/>
</dbReference>
<keyword evidence="4 7" id="KW-0812">Transmembrane</keyword>
<feature type="transmembrane region" description="Helical" evidence="7">
    <location>
        <begin position="100"/>
        <end position="118"/>
    </location>
</feature>
<dbReference type="InterPro" id="IPR005829">
    <property type="entry name" value="Sugar_transporter_CS"/>
</dbReference>
<sequence length="459" mass="47705">MSDLAAPRSSRPPQVAVVKSRGMERRAGFAASLGTVLEYFDFAIFGLLAATVFPTVFFRELHGATALMASFATYGVAFAARPLGSVIFGTIGDRHGRRGVLIVTLCLMGLATVVMGLLPGYATIGVAAPAILVVLRFVQGVASGGEITGAQLLALEHAPQQRRGRAGSFVAIASPLAQALATLILAGLTAGLSKEAFVTWGWRIPLVASIVLVVFGAWVRRGVQETPEFVAARTATETRPNAFRVLRRYPGTIVILLLGYAGPAAIYPMVTTFGVSYMTSAGGLKSSTTFLIFLAAQLVAIGAAILGGRLADRIGPRNAMLAALIVLAVAFVPLFPVIHTGNIALIALCTTGVVGSVIIALSAQAAFYADAFPVRMRYSGSSIAYTGTNSLFGGSAAVVATALLTATGGNIHAVTLYGGIVLAISILAVLATVLRDETESLLRVVPLDLAGRHFPHPFL</sequence>
<evidence type="ECO:0000256" key="4">
    <source>
        <dbReference type="ARBA" id="ARBA00022692"/>
    </source>
</evidence>
<accession>A0A6N7YKV0</accession>
<feature type="transmembrane region" description="Helical" evidence="7">
    <location>
        <begin position="29"/>
        <end position="53"/>
    </location>
</feature>
<organism evidence="9 10">
    <name type="scientific">Amycolatopsis pithecellobii</name>
    <dbReference type="NCBI Taxonomy" id="664692"/>
    <lineage>
        <taxon>Bacteria</taxon>
        <taxon>Bacillati</taxon>
        <taxon>Actinomycetota</taxon>
        <taxon>Actinomycetes</taxon>
        <taxon>Pseudonocardiales</taxon>
        <taxon>Pseudonocardiaceae</taxon>
        <taxon>Amycolatopsis</taxon>
    </lineage>
</organism>
<evidence type="ECO:0000256" key="5">
    <source>
        <dbReference type="ARBA" id="ARBA00022989"/>
    </source>
</evidence>
<dbReference type="GO" id="GO:0022857">
    <property type="term" value="F:transmembrane transporter activity"/>
    <property type="evidence" value="ECO:0007669"/>
    <property type="project" value="InterPro"/>
</dbReference>
<feature type="transmembrane region" description="Helical" evidence="7">
    <location>
        <begin position="390"/>
        <end position="408"/>
    </location>
</feature>
<feature type="transmembrane region" description="Helical" evidence="7">
    <location>
        <begin position="124"/>
        <end position="145"/>
    </location>
</feature>
<evidence type="ECO:0000313" key="10">
    <source>
        <dbReference type="Proteomes" id="UP000440096"/>
    </source>
</evidence>
<feature type="transmembrane region" description="Helical" evidence="7">
    <location>
        <begin position="290"/>
        <end position="307"/>
    </location>
</feature>
<keyword evidence="5 7" id="KW-1133">Transmembrane helix</keyword>
<reference evidence="9 10" key="1">
    <citation type="submission" date="2019-11" db="EMBL/GenBank/DDBJ databases">
        <title>Draft genome of Amycolatopsis RM579.</title>
        <authorList>
            <person name="Duangmal K."/>
            <person name="Mingma R."/>
        </authorList>
    </citation>
    <scope>NUCLEOTIDE SEQUENCE [LARGE SCALE GENOMIC DNA]</scope>
    <source>
        <strain evidence="9 10">RM579</strain>
    </source>
</reference>
<dbReference type="PROSITE" id="PS50850">
    <property type="entry name" value="MFS"/>
    <property type="match status" value="1"/>
</dbReference>
<feature type="transmembrane region" description="Helical" evidence="7">
    <location>
        <begin position="200"/>
        <end position="219"/>
    </location>
</feature>
<feature type="transmembrane region" description="Helical" evidence="7">
    <location>
        <begin position="319"/>
        <end position="338"/>
    </location>
</feature>
<dbReference type="Pfam" id="PF07690">
    <property type="entry name" value="MFS_1"/>
    <property type="match status" value="1"/>
</dbReference>
<evidence type="ECO:0000256" key="1">
    <source>
        <dbReference type="ARBA" id="ARBA00004651"/>
    </source>
</evidence>
<dbReference type="InterPro" id="IPR036259">
    <property type="entry name" value="MFS_trans_sf"/>
</dbReference>
<evidence type="ECO:0000256" key="3">
    <source>
        <dbReference type="ARBA" id="ARBA00022475"/>
    </source>
</evidence>
<evidence type="ECO:0000313" key="9">
    <source>
        <dbReference type="EMBL" id="MTD52642.1"/>
    </source>
</evidence>
<dbReference type="InterPro" id="IPR020846">
    <property type="entry name" value="MFS_dom"/>
</dbReference>
<name>A0A6N7YKV0_9PSEU</name>
<proteinExistence type="predicted"/>
<feature type="transmembrane region" description="Helical" evidence="7">
    <location>
        <begin position="249"/>
        <end position="270"/>
    </location>
</feature>
<dbReference type="GO" id="GO:0005886">
    <property type="term" value="C:plasma membrane"/>
    <property type="evidence" value="ECO:0007669"/>
    <property type="project" value="UniProtKB-SubCell"/>
</dbReference>
<dbReference type="Gene3D" id="1.20.1250.20">
    <property type="entry name" value="MFS general substrate transporter like domains"/>
    <property type="match status" value="2"/>
</dbReference>
<protein>
    <submittedName>
        <fullName evidence="9">MFS transporter</fullName>
    </submittedName>
</protein>
<keyword evidence="10" id="KW-1185">Reference proteome</keyword>
<dbReference type="SUPFAM" id="SSF103473">
    <property type="entry name" value="MFS general substrate transporter"/>
    <property type="match status" value="1"/>
</dbReference>
<evidence type="ECO:0000259" key="8">
    <source>
        <dbReference type="PROSITE" id="PS50850"/>
    </source>
</evidence>
<dbReference type="PROSITE" id="PS00217">
    <property type="entry name" value="SUGAR_TRANSPORT_2"/>
    <property type="match status" value="1"/>
</dbReference>
<feature type="transmembrane region" description="Helical" evidence="7">
    <location>
        <begin position="344"/>
        <end position="369"/>
    </location>
</feature>
<dbReference type="PANTHER" id="PTHR43045">
    <property type="entry name" value="SHIKIMATE TRANSPORTER"/>
    <property type="match status" value="1"/>
</dbReference>
<dbReference type="OrthoDB" id="8953821at2"/>
<dbReference type="EMBL" id="WMBA01000001">
    <property type="protein sequence ID" value="MTD52642.1"/>
    <property type="molecule type" value="Genomic_DNA"/>
</dbReference>
<feature type="transmembrane region" description="Helical" evidence="7">
    <location>
        <begin position="414"/>
        <end position="434"/>
    </location>
</feature>
<evidence type="ECO:0000256" key="2">
    <source>
        <dbReference type="ARBA" id="ARBA00022448"/>
    </source>
</evidence>
<feature type="transmembrane region" description="Helical" evidence="7">
    <location>
        <begin position="166"/>
        <end position="188"/>
    </location>
</feature>
<feature type="non-terminal residue" evidence="9">
    <location>
        <position position="459"/>
    </location>
</feature>
<evidence type="ECO:0000256" key="7">
    <source>
        <dbReference type="SAM" id="Phobius"/>
    </source>
</evidence>
<comment type="subcellular location">
    <subcellularLocation>
        <location evidence="1">Cell membrane</location>
        <topology evidence="1">Multi-pass membrane protein</topology>
    </subcellularLocation>
</comment>
<keyword evidence="2" id="KW-0813">Transport</keyword>
<dbReference type="Proteomes" id="UP000440096">
    <property type="component" value="Unassembled WGS sequence"/>
</dbReference>
<dbReference type="PANTHER" id="PTHR43045:SF1">
    <property type="entry name" value="SHIKIMATE TRANSPORTER"/>
    <property type="match status" value="1"/>
</dbReference>
<dbReference type="AlphaFoldDB" id="A0A6N7YKV0"/>
<feature type="transmembrane region" description="Helical" evidence="7">
    <location>
        <begin position="65"/>
        <end position="88"/>
    </location>
</feature>